<protein>
    <submittedName>
        <fullName evidence="1">Uncharacterized protein</fullName>
    </submittedName>
</protein>
<sequence length="35" mass="4133">MDDSYSISIDLGVVIEHMQWMIHIVSLSMPFLFNY</sequence>
<dbReference type="AlphaFoldDB" id="A0A0A8YHP7"/>
<reference evidence="1" key="1">
    <citation type="submission" date="2014-09" db="EMBL/GenBank/DDBJ databases">
        <authorList>
            <person name="Magalhaes I.L.F."/>
            <person name="Oliveira U."/>
            <person name="Santos F.R."/>
            <person name="Vidigal T.H.D.A."/>
            <person name="Brescovit A.D."/>
            <person name="Santos A.J."/>
        </authorList>
    </citation>
    <scope>NUCLEOTIDE SEQUENCE</scope>
    <source>
        <tissue evidence="1">Shoot tissue taken approximately 20 cm above the soil surface</tissue>
    </source>
</reference>
<evidence type="ECO:0000313" key="1">
    <source>
        <dbReference type="EMBL" id="JAD25516.1"/>
    </source>
</evidence>
<proteinExistence type="predicted"/>
<dbReference type="EMBL" id="GBRH01272379">
    <property type="protein sequence ID" value="JAD25516.1"/>
    <property type="molecule type" value="Transcribed_RNA"/>
</dbReference>
<organism evidence="1">
    <name type="scientific">Arundo donax</name>
    <name type="common">Giant reed</name>
    <name type="synonym">Donax arundinaceus</name>
    <dbReference type="NCBI Taxonomy" id="35708"/>
    <lineage>
        <taxon>Eukaryota</taxon>
        <taxon>Viridiplantae</taxon>
        <taxon>Streptophyta</taxon>
        <taxon>Embryophyta</taxon>
        <taxon>Tracheophyta</taxon>
        <taxon>Spermatophyta</taxon>
        <taxon>Magnoliopsida</taxon>
        <taxon>Liliopsida</taxon>
        <taxon>Poales</taxon>
        <taxon>Poaceae</taxon>
        <taxon>PACMAD clade</taxon>
        <taxon>Arundinoideae</taxon>
        <taxon>Arundineae</taxon>
        <taxon>Arundo</taxon>
    </lineage>
</organism>
<reference evidence="1" key="2">
    <citation type="journal article" date="2015" name="Data Brief">
        <title>Shoot transcriptome of the giant reed, Arundo donax.</title>
        <authorList>
            <person name="Barrero R.A."/>
            <person name="Guerrero F.D."/>
            <person name="Moolhuijzen P."/>
            <person name="Goolsby J.A."/>
            <person name="Tidwell J."/>
            <person name="Bellgard S.E."/>
            <person name="Bellgard M.I."/>
        </authorList>
    </citation>
    <scope>NUCLEOTIDE SEQUENCE</scope>
    <source>
        <tissue evidence="1">Shoot tissue taken approximately 20 cm above the soil surface</tissue>
    </source>
</reference>
<accession>A0A0A8YHP7</accession>
<name>A0A0A8YHP7_ARUDO</name>